<dbReference type="PANTHER" id="PTHR33164">
    <property type="entry name" value="TRANSCRIPTIONAL REGULATOR, MARR FAMILY"/>
    <property type="match status" value="1"/>
</dbReference>
<sequence length="140" mass="15899">MDALANRFYAAVRTFWRGLESEVCKEMASALTGPQMYMLHYIHRERQCKLTQVAEMLEVKPSAVTVMVDRLEKAGYVVRANDPADRRAILVEVTPLGEEVLARAVRKRDEIVEEHLARLTPDERRLVTELVEKLTGGFGA</sequence>
<evidence type="ECO:0000313" key="4">
    <source>
        <dbReference type="Proteomes" id="UP000679779"/>
    </source>
</evidence>
<dbReference type="PRINTS" id="PR00598">
    <property type="entry name" value="HTHMARR"/>
</dbReference>
<evidence type="ECO:0000256" key="1">
    <source>
        <dbReference type="ARBA" id="ARBA00023125"/>
    </source>
</evidence>
<accession>A0A919XHL0</accession>
<keyword evidence="1" id="KW-0238">DNA-binding</keyword>
<dbReference type="AlphaFoldDB" id="A0A919XHL0"/>
<dbReference type="GO" id="GO:0003700">
    <property type="term" value="F:DNA-binding transcription factor activity"/>
    <property type="evidence" value="ECO:0007669"/>
    <property type="project" value="InterPro"/>
</dbReference>
<evidence type="ECO:0000313" key="3">
    <source>
        <dbReference type="EMBL" id="GIO30680.1"/>
    </source>
</evidence>
<proteinExistence type="predicted"/>
<dbReference type="EMBL" id="BORQ01000002">
    <property type="protein sequence ID" value="GIO30680.1"/>
    <property type="molecule type" value="Genomic_DNA"/>
</dbReference>
<dbReference type="SUPFAM" id="SSF46785">
    <property type="entry name" value="Winged helix' DNA-binding domain"/>
    <property type="match status" value="1"/>
</dbReference>
<dbReference type="Proteomes" id="UP000679779">
    <property type="component" value="Unassembled WGS sequence"/>
</dbReference>
<dbReference type="RefSeq" id="WP_160040965.1">
    <property type="nucleotide sequence ID" value="NZ_BORQ01000002.1"/>
</dbReference>
<dbReference type="GO" id="GO:0003677">
    <property type="term" value="F:DNA binding"/>
    <property type="evidence" value="ECO:0007669"/>
    <property type="project" value="UniProtKB-KW"/>
</dbReference>
<reference evidence="3" key="1">
    <citation type="submission" date="2021-03" db="EMBL/GenBank/DDBJ databases">
        <title>Antimicrobial resistance genes in bacteria isolated from Japanese honey, and their potential for conferring macrolide and lincosamide resistance in the American foulbrood pathogen Paenibacillus larvae.</title>
        <authorList>
            <person name="Okamoto M."/>
            <person name="Kumagai M."/>
            <person name="Kanamori H."/>
            <person name="Takamatsu D."/>
        </authorList>
    </citation>
    <scope>NUCLEOTIDE SEQUENCE</scope>
    <source>
        <strain evidence="3">J2TS6</strain>
    </source>
</reference>
<dbReference type="InterPro" id="IPR000835">
    <property type="entry name" value="HTH_MarR-typ"/>
</dbReference>
<feature type="domain" description="HTH marR-type" evidence="2">
    <location>
        <begin position="1"/>
        <end position="136"/>
    </location>
</feature>
<dbReference type="PANTHER" id="PTHR33164:SF57">
    <property type="entry name" value="MARR-FAMILY TRANSCRIPTIONAL REGULATOR"/>
    <property type="match status" value="1"/>
</dbReference>
<organism evidence="3 4">
    <name type="scientific">Paenibacillus albilobatus</name>
    <dbReference type="NCBI Taxonomy" id="2716884"/>
    <lineage>
        <taxon>Bacteria</taxon>
        <taxon>Bacillati</taxon>
        <taxon>Bacillota</taxon>
        <taxon>Bacilli</taxon>
        <taxon>Bacillales</taxon>
        <taxon>Paenibacillaceae</taxon>
        <taxon>Paenibacillus</taxon>
    </lineage>
</organism>
<gene>
    <name evidence="3" type="ORF">J2TS6_18210</name>
</gene>
<name>A0A919XHL0_9BACL</name>
<dbReference type="InterPro" id="IPR039422">
    <property type="entry name" value="MarR/SlyA-like"/>
</dbReference>
<dbReference type="Pfam" id="PF01047">
    <property type="entry name" value="MarR"/>
    <property type="match status" value="1"/>
</dbReference>
<dbReference type="Gene3D" id="1.10.10.10">
    <property type="entry name" value="Winged helix-like DNA-binding domain superfamily/Winged helix DNA-binding domain"/>
    <property type="match status" value="1"/>
</dbReference>
<keyword evidence="4" id="KW-1185">Reference proteome</keyword>
<protein>
    <submittedName>
        <fullName evidence="3">MarR family transcriptional regulator</fullName>
    </submittedName>
</protein>
<dbReference type="InterPro" id="IPR036390">
    <property type="entry name" value="WH_DNA-bd_sf"/>
</dbReference>
<dbReference type="SMART" id="SM00347">
    <property type="entry name" value="HTH_MARR"/>
    <property type="match status" value="1"/>
</dbReference>
<dbReference type="InterPro" id="IPR036388">
    <property type="entry name" value="WH-like_DNA-bd_sf"/>
</dbReference>
<comment type="caution">
    <text evidence="3">The sequence shown here is derived from an EMBL/GenBank/DDBJ whole genome shotgun (WGS) entry which is preliminary data.</text>
</comment>
<dbReference type="PROSITE" id="PS50995">
    <property type="entry name" value="HTH_MARR_2"/>
    <property type="match status" value="1"/>
</dbReference>
<dbReference type="GO" id="GO:0006950">
    <property type="term" value="P:response to stress"/>
    <property type="evidence" value="ECO:0007669"/>
    <property type="project" value="TreeGrafter"/>
</dbReference>
<evidence type="ECO:0000259" key="2">
    <source>
        <dbReference type="PROSITE" id="PS50995"/>
    </source>
</evidence>